<sequence>MPRFSIIVPTHGVEGRLPLALDSVLTQPFGDFELIPVHDAPDSPAGAVGIAYAGRDSRVVPVESPPSGGLSAARNAGMAAAHGTYVLFLDGDDTLAPGALRAVADRLGEAGDPDVLYFAHERAHWWEGGTTVVRPAGPRTPAWSVAYRRDFLAGCQLLFPIGHHTDLGWSGLVALAAGRTAELRETVCVRHLLRRQGSRLHTPGVHQLELLDQVELVLARATAEQGVPDALFAQLFAAVLRSAAHPERLPVHHRRAFFRRATHLYRHYVPAGFRPPGGSLGAQHRLLASGSYAGFQALCAADRAAAGALAALPRPRAPLNRAVCAVQRRLPPDRNLVVYRAHPGGDIGCDLTAVHAKARELAPRLRSVFLVGPDEVDTVPEGAAYAVLGGPDHRRALARARYVLDGSDVEGAGGRAQAGADAVLARPGGVHVRTQRGTPVATTGADRAPYPVASAATGALTGLVAHVDRWDFVLSANRHSTETWERAFPGTYASLEYGSPRNDVYYTATAEDVTRARHVLGVPEDRKALLYAPAHRDTPDDRAAGTGPALDPEAFCEAVGEEYVVLLRTRDGRGGARARGKGGRIIDVTAHRSVADVCLAADALITDHSSLMFDYAHLDRPIVLHTAGWDVLRETRGVCLDLPAVPPGHVACTEREVADLFRDGSYADLEADALRAVFRERFCRFDDGRAAERVVRRVFLGEEPRALPPLVALAGRTPAPAPAAATLVRS</sequence>
<dbReference type="RefSeq" id="WP_059081179.1">
    <property type="nucleotide sequence ID" value="NZ_BCMM01000018.1"/>
</dbReference>
<dbReference type="Proteomes" id="UP000067448">
    <property type="component" value="Unassembled WGS sequence"/>
</dbReference>
<reference evidence="9" key="1">
    <citation type="submission" date="2015-11" db="EMBL/GenBank/DDBJ databases">
        <authorList>
            <consortium name="Cross-ministerial Strategic Innovation Promotion Program (SIP) consortium"/>
            <person name="Tomihama T."/>
            <person name="Ikenaga M."/>
            <person name="Sakai M."/>
            <person name="Okubo T."/>
            <person name="Ikeda S."/>
        </authorList>
    </citation>
    <scope>NUCLEOTIDE SEQUENCE [LARGE SCALE GENOMIC DNA]</scope>
    <source>
        <strain evidence="9">S58</strain>
    </source>
</reference>
<evidence type="ECO:0000256" key="3">
    <source>
        <dbReference type="ARBA" id="ARBA00022475"/>
    </source>
</evidence>
<comment type="caution">
    <text evidence="8">The sequence shown here is derived from an EMBL/GenBank/DDBJ whole genome shotgun (WGS) entry which is preliminary data.</text>
</comment>
<evidence type="ECO:0000256" key="5">
    <source>
        <dbReference type="ARBA" id="ARBA00022944"/>
    </source>
</evidence>
<reference evidence="9" key="3">
    <citation type="submission" date="2016-02" db="EMBL/GenBank/DDBJ databases">
        <title>Draft genome of pathogenic Streptomyces sp. in Japan.</title>
        <authorList>
            <person name="Tomihama T."/>
            <person name="Ikenaga M."/>
            <person name="Sakai M."/>
            <person name="Okubo T."/>
            <person name="Ikeda S."/>
        </authorList>
    </citation>
    <scope>NUCLEOTIDE SEQUENCE [LARGE SCALE GENOMIC DNA]</scope>
    <source>
        <strain evidence="9">S58</strain>
    </source>
</reference>
<evidence type="ECO:0000256" key="6">
    <source>
        <dbReference type="ARBA" id="ARBA00023136"/>
    </source>
</evidence>
<organism evidence="8 9">
    <name type="scientific">Streptomyces scabiei</name>
    <dbReference type="NCBI Taxonomy" id="1930"/>
    <lineage>
        <taxon>Bacteria</taxon>
        <taxon>Bacillati</taxon>
        <taxon>Actinomycetota</taxon>
        <taxon>Actinomycetes</taxon>
        <taxon>Kitasatosporales</taxon>
        <taxon>Streptomycetaceae</taxon>
        <taxon>Streptomyces</taxon>
    </lineage>
</organism>
<comment type="similarity">
    <text evidence="2">Belongs to the CDP-glycerol glycerophosphotransferase family.</text>
</comment>
<dbReference type="OrthoDB" id="3183633at2"/>
<dbReference type="PANTHER" id="PTHR37316">
    <property type="entry name" value="TEICHOIC ACID GLYCEROL-PHOSPHATE PRIMASE"/>
    <property type="match status" value="1"/>
</dbReference>
<keyword evidence="4 8" id="KW-0808">Transferase</keyword>
<dbReference type="AlphaFoldDB" id="A0A100JPZ9"/>
<dbReference type="GO" id="GO:0047355">
    <property type="term" value="F:CDP-glycerol glycerophosphotransferase activity"/>
    <property type="evidence" value="ECO:0007669"/>
    <property type="project" value="UniProtKB-EC"/>
</dbReference>
<dbReference type="EMBL" id="BCMM01000018">
    <property type="protein sequence ID" value="GAQ63572.1"/>
    <property type="molecule type" value="Genomic_DNA"/>
</dbReference>
<evidence type="ECO:0000256" key="1">
    <source>
        <dbReference type="ARBA" id="ARBA00004202"/>
    </source>
</evidence>
<dbReference type="Gene3D" id="3.90.550.10">
    <property type="entry name" value="Spore Coat Polysaccharide Biosynthesis Protein SpsA, Chain A"/>
    <property type="match status" value="1"/>
</dbReference>
<dbReference type="Pfam" id="PF04464">
    <property type="entry name" value="Glyphos_transf"/>
    <property type="match status" value="1"/>
</dbReference>
<dbReference type="InterPro" id="IPR029044">
    <property type="entry name" value="Nucleotide-diphossugar_trans"/>
</dbReference>
<dbReference type="PANTHER" id="PTHR37316:SF3">
    <property type="entry name" value="TEICHOIC ACID GLYCEROL-PHOSPHATE TRANSFERASE"/>
    <property type="match status" value="1"/>
</dbReference>
<dbReference type="EC" id="2.7.8.12" evidence="8"/>
<dbReference type="Gene3D" id="3.40.50.11820">
    <property type="match status" value="1"/>
</dbReference>
<dbReference type="InterPro" id="IPR043149">
    <property type="entry name" value="TagF_N"/>
</dbReference>
<evidence type="ECO:0000256" key="4">
    <source>
        <dbReference type="ARBA" id="ARBA00022679"/>
    </source>
</evidence>
<dbReference type="SUPFAM" id="SSF53756">
    <property type="entry name" value="UDP-Glycosyltransferase/glycogen phosphorylase"/>
    <property type="match status" value="1"/>
</dbReference>
<dbReference type="InterPro" id="IPR007554">
    <property type="entry name" value="Glycerophosphate_synth"/>
</dbReference>
<name>A0A100JPZ9_STRSC</name>
<dbReference type="SUPFAM" id="SSF53448">
    <property type="entry name" value="Nucleotide-diphospho-sugar transferases"/>
    <property type="match status" value="1"/>
</dbReference>
<proteinExistence type="inferred from homology"/>
<evidence type="ECO:0000313" key="8">
    <source>
        <dbReference type="EMBL" id="GAQ63572.1"/>
    </source>
</evidence>
<keyword evidence="6" id="KW-0472">Membrane</keyword>
<keyword evidence="3" id="KW-1003">Cell membrane</keyword>
<dbReference type="InterPro" id="IPR001173">
    <property type="entry name" value="Glyco_trans_2-like"/>
</dbReference>
<evidence type="ECO:0000313" key="9">
    <source>
        <dbReference type="Proteomes" id="UP000067448"/>
    </source>
</evidence>
<evidence type="ECO:0000256" key="2">
    <source>
        <dbReference type="ARBA" id="ARBA00010488"/>
    </source>
</evidence>
<comment type="subcellular location">
    <subcellularLocation>
        <location evidence="1">Cell membrane</location>
        <topology evidence="1">Peripheral membrane protein</topology>
    </subcellularLocation>
</comment>
<accession>A0A100JPZ9</accession>
<reference evidence="8 9" key="2">
    <citation type="journal article" date="2016" name="Genome Announc.">
        <title>Draft Genome Sequences of Streptomyces scabiei S58, Streptomyces turgidiscabies T45, and Streptomyces acidiscabies a10, the Pathogens of Potato Common Scab, Isolated in Japan.</title>
        <authorList>
            <person name="Tomihama T."/>
            <person name="Nishi Y."/>
            <person name="Sakai M."/>
            <person name="Ikenaga M."/>
            <person name="Okubo T."/>
            <person name="Ikeda S."/>
        </authorList>
    </citation>
    <scope>NUCLEOTIDE SEQUENCE [LARGE SCALE GENOMIC DNA]</scope>
    <source>
        <strain evidence="8 9">S58</strain>
    </source>
</reference>
<feature type="domain" description="Glycosyltransferase 2-like" evidence="7">
    <location>
        <begin position="5"/>
        <end position="112"/>
    </location>
</feature>
<dbReference type="InterPro" id="IPR043148">
    <property type="entry name" value="TagF_C"/>
</dbReference>
<dbReference type="GO" id="GO:0019350">
    <property type="term" value="P:teichoic acid biosynthetic process"/>
    <property type="evidence" value="ECO:0007669"/>
    <property type="project" value="UniProtKB-KW"/>
</dbReference>
<dbReference type="Pfam" id="PF00535">
    <property type="entry name" value="Glycos_transf_2"/>
    <property type="match status" value="1"/>
</dbReference>
<dbReference type="GO" id="GO:0005886">
    <property type="term" value="C:plasma membrane"/>
    <property type="evidence" value="ECO:0007669"/>
    <property type="project" value="UniProtKB-SubCell"/>
</dbReference>
<dbReference type="InterPro" id="IPR051612">
    <property type="entry name" value="Teichoic_Acid_Biosynth"/>
</dbReference>
<evidence type="ECO:0000259" key="7">
    <source>
        <dbReference type="Pfam" id="PF00535"/>
    </source>
</evidence>
<protein>
    <submittedName>
        <fullName evidence="8">CDP-glycerol:poly(Glycerophosphate) glycerophosphotransferase</fullName>
        <ecNumber evidence="8">2.7.8.12</ecNumber>
    </submittedName>
</protein>
<gene>
    <name evidence="8" type="primary">tagF_3</name>
    <name evidence="8" type="ORF">SsS58_03954</name>
</gene>
<dbReference type="Gene3D" id="3.40.50.12580">
    <property type="match status" value="1"/>
</dbReference>
<keyword evidence="5" id="KW-0777">Teichoic acid biosynthesis</keyword>